<accession>A0A4Y8ATB0</accession>
<evidence type="ECO:0000313" key="1">
    <source>
        <dbReference type="EMBL" id="TEW75114.1"/>
    </source>
</evidence>
<dbReference type="EMBL" id="SNQI01000002">
    <property type="protein sequence ID" value="TEW75114.1"/>
    <property type="molecule type" value="Genomic_DNA"/>
</dbReference>
<name>A0A4Y8ATB0_9FLAO</name>
<dbReference type="Proteomes" id="UP000298517">
    <property type="component" value="Unassembled WGS sequence"/>
</dbReference>
<sequence>MGTFIAILVILGIIGGFMSRSKPTIPVEKTRFQSSNQFSTEHYNSIPNEIRKLIDEEKSLELAELLVKIEKDGHNQNLNALLKAIKFRNYELSKSMEVIRQDLRKRNYLK</sequence>
<dbReference type="AlphaFoldDB" id="A0A4Y8ATB0"/>
<dbReference type="RefSeq" id="WP_134247484.1">
    <property type="nucleotide sequence ID" value="NZ_SNQI01000002.1"/>
</dbReference>
<gene>
    <name evidence="1" type="ORF">E2488_06220</name>
</gene>
<evidence type="ECO:0000313" key="2">
    <source>
        <dbReference type="Proteomes" id="UP000298517"/>
    </source>
</evidence>
<keyword evidence="2" id="KW-1185">Reference proteome</keyword>
<reference evidence="1 2" key="1">
    <citation type="journal article" date="2011" name="J. Microbiol.">
        <title>Gramella jeungdoensis sp. nov., isolated from a solar saltern in Korea.</title>
        <authorList>
            <person name="Joung Y."/>
            <person name="Kim H."/>
            <person name="Jang T."/>
            <person name="Ahn T.S."/>
            <person name="Joh K."/>
        </authorList>
    </citation>
    <scope>NUCLEOTIDE SEQUENCE [LARGE SCALE GENOMIC DNA]</scope>
    <source>
        <strain evidence="1 2">KCTC 23123</strain>
    </source>
</reference>
<protein>
    <submittedName>
        <fullName evidence="1">Uncharacterized protein</fullName>
    </submittedName>
</protein>
<proteinExistence type="predicted"/>
<comment type="caution">
    <text evidence="1">The sequence shown here is derived from an EMBL/GenBank/DDBJ whole genome shotgun (WGS) entry which is preliminary data.</text>
</comment>
<organism evidence="1 2">
    <name type="scientific">Gramella jeungdoensis</name>
    <dbReference type="NCBI Taxonomy" id="708091"/>
    <lineage>
        <taxon>Bacteria</taxon>
        <taxon>Pseudomonadati</taxon>
        <taxon>Bacteroidota</taxon>
        <taxon>Flavobacteriia</taxon>
        <taxon>Flavobacteriales</taxon>
        <taxon>Flavobacteriaceae</taxon>
        <taxon>Christiangramia</taxon>
    </lineage>
</organism>